<dbReference type="Proteomes" id="UP001141806">
    <property type="component" value="Unassembled WGS sequence"/>
</dbReference>
<dbReference type="SUPFAM" id="SSF53448">
    <property type="entry name" value="Nucleotide-diphospho-sugar transferases"/>
    <property type="match status" value="1"/>
</dbReference>
<dbReference type="InterPro" id="IPR029044">
    <property type="entry name" value="Nucleotide-diphossugar_trans"/>
</dbReference>
<keyword evidence="2" id="KW-0464">Manganese</keyword>
<dbReference type="EMBL" id="JAMYWD010000006">
    <property type="protein sequence ID" value="KAJ4969108.1"/>
    <property type="molecule type" value="Genomic_DNA"/>
</dbReference>
<keyword evidence="4" id="KW-1133">Transmembrane helix</keyword>
<accession>A0A9Q0KEG1</accession>
<dbReference type="CDD" id="cd02537">
    <property type="entry name" value="GT8_Glycogenin"/>
    <property type="match status" value="1"/>
</dbReference>
<keyword evidence="1" id="KW-0808">Transferase</keyword>
<keyword evidence="4" id="KW-0812">Transmembrane</keyword>
<evidence type="ECO:0000313" key="5">
    <source>
        <dbReference type="EMBL" id="KAJ4969108.1"/>
    </source>
</evidence>
<evidence type="ECO:0000256" key="1">
    <source>
        <dbReference type="ARBA" id="ARBA00022676"/>
    </source>
</evidence>
<feature type="transmembrane region" description="Helical" evidence="4">
    <location>
        <begin position="20"/>
        <end position="43"/>
    </location>
</feature>
<comment type="caution">
    <text evidence="5">The sequence shown here is derived from an EMBL/GenBank/DDBJ whole genome shotgun (WGS) entry which is preliminary data.</text>
</comment>
<dbReference type="OrthoDB" id="2014201at2759"/>
<evidence type="ECO:0000256" key="4">
    <source>
        <dbReference type="SAM" id="Phobius"/>
    </source>
</evidence>
<dbReference type="AlphaFoldDB" id="A0A9Q0KEG1"/>
<dbReference type="Pfam" id="PF01501">
    <property type="entry name" value="Glyco_transf_8"/>
    <property type="match status" value="1"/>
</dbReference>
<keyword evidence="4" id="KW-0472">Membrane</keyword>
<protein>
    <recommendedName>
        <fullName evidence="3">Hexosyltransferase</fullName>
        <ecNumber evidence="3">2.4.1.-</ecNumber>
    </recommendedName>
</protein>
<comment type="similarity">
    <text evidence="3">Belongs to the glycosyltransferase 8 family.</text>
</comment>
<dbReference type="PANTHER" id="PTHR11183">
    <property type="entry name" value="GLYCOGENIN SUBFAMILY MEMBER"/>
    <property type="match status" value="1"/>
</dbReference>
<reference evidence="5" key="1">
    <citation type="journal article" date="2023" name="Plant J.">
        <title>The genome of the king protea, Protea cynaroides.</title>
        <authorList>
            <person name="Chang J."/>
            <person name="Duong T.A."/>
            <person name="Schoeman C."/>
            <person name="Ma X."/>
            <person name="Roodt D."/>
            <person name="Barker N."/>
            <person name="Li Z."/>
            <person name="Van de Peer Y."/>
            <person name="Mizrachi E."/>
        </authorList>
    </citation>
    <scope>NUCLEOTIDE SEQUENCE</scope>
    <source>
        <tissue evidence="5">Young leaves</tissue>
    </source>
</reference>
<keyword evidence="6" id="KW-1185">Reference proteome</keyword>
<evidence type="ECO:0000256" key="2">
    <source>
        <dbReference type="ARBA" id="ARBA00023211"/>
    </source>
</evidence>
<evidence type="ECO:0000313" key="6">
    <source>
        <dbReference type="Proteomes" id="UP001141806"/>
    </source>
</evidence>
<evidence type="ECO:0000256" key="3">
    <source>
        <dbReference type="RuleBase" id="RU362027"/>
    </source>
</evidence>
<sequence length="581" mass="67751">MGTKRMKKICTPNNLNLKLLFFSLFSLSIFLLILRFFSSIFFLNIPQDSIKCLQLQDDQEIPNSPIIINNPNPSPRNQSSPPQLMLLAEILKQKEIIKIGLVNFTEEEQEAWDQLGETSLIRYDPVGEKVRWEDLFPEWINEERWPLPRCPEIPMPAFEEHGELDMVVSRIPCGSGEKRKGVRDVLRLQVNLVVANLVARIGGRKREDGGVGNRPVYAVFIGACGPMWEIFRCDDLFRHEGDLWIFKPDLQRLKHKVQMPVGTCRLALPYVKQGDGRIRYEFSKLGNPIDNPREAYVTILHSSEAYVCGAIALAQSIILTKSTKDLILLADKSITKKSKRALIASGWKIKYIERIQNPFAEKDAYNEWNYSKLRLWQLTDYDKVIFIDSDLIVLKNMDDFFGNSQLSAVGNDNIVFNSGVMLIEPSECMFEMLMKKRYTLASYNGGDQGFLNEAFTWWHRWPKTLNYLKIFYDHVDEIERVLPRSIYAVHYLGLKPWMCYRDYDCNWDVLDHHIYASDSAHRRWWQVYDAMPRRLRAFCGLSRFMDSNLQMQRALAKNAKLSDGHWKIKVRDPRRHRLKEV</sequence>
<dbReference type="GO" id="GO:0016757">
    <property type="term" value="F:glycosyltransferase activity"/>
    <property type="evidence" value="ECO:0007669"/>
    <property type="project" value="UniProtKB-KW"/>
</dbReference>
<dbReference type="Gene3D" id="3.90.550.10">
    <property type="entry name" value="Spore Coat Polysaccharide Biosynthesis Protein SpsA, Chain A"/>
    <property type="match status" value="1"/>
</dbReference>
<dbReference type="InterPro" id="IPR050587">
    <property type="entry name" value="GNT1/Glycosyltrans_8"/>
</dbReference>
<dbReference type="InterPro" id="IPR002495">
    <property type="entry name" value="Glyco_trans_8"/>
</dbReference>
<proteinExistence type="inferred from homology"/>
<keyword evidence="1" id="KW-0328">Glycosyltransferase</keyword>
<organism evidence="5 6">
    <name type="scientific">Protea cynaroides</name>
    <dbReference type="NCBI Taxonomy" id="273540"/>
    <lineage>
        <taxon>Eukaryota</taxon>
        <taxon>Viridiplantae</taxon>
        <taxon>Streptophyta</taxon>
        <taxon>Embryophyta</taxon>
        <taxon>Tracheophyta</taxon>
        <taxon>Spermatophyta</taxon>
        <taxon>Magnoliopsida</taxon>
        <taxon>Proteales</taxon>
        <taxon>Proteaceae</taxon>
        <taxon>Protea</taxon>
    </lineage>
</organism>
<gene>
    <name evidence="5" type="ORF">NE237_015809</name>
</gene>
<name>A0A9Q0KEG1_9MAGN</name>
<dbReference type="EC" id="2.4.1.-" evidence="3"/>